<gene>
    <name evidence="1" type="ORF">ACFQKC_07810</name>
</gene>
<evidence type="ECO:0000313" key="2">
    <source>
        <dbReference type="Proteomes" id="UP001596352"/>
    </source>
</evidence>
<proteinExistence type="predicted"/>
<sequence length="245" mass="27619">MEFILGHKPAPRLLESLVYVLPVWMHTATSKTEQFWTVQVREGRHFDTVGFPDWAQRIANRISTGARVRLGQPGTDGWLVEVVRLSRQHVPDRDHAEAVDSGHRHTRFESGPLLDSVQTLDATDDGLGETVLRPDGVVIPTGEFRDVIVTVQDAHGDPIPNAEWVRSAGIFPTSGRVRKTEDGSTQAQLWLLPYQYESFALTVRDDDTTHVWHETENSGGVPKDTDEVTLRFERESHGVVRRWIG</sequence>
<protein>
    <submittedName>
        <fullName evidence="1">Uncharacterized protein</fullName>
    </submittedName>
</protein>
<reference evidence="1 2" key="1">
    <citation type="journal article" date="2019" name="Int. J. Syst. Evol. Microbiol.">
        <title>The Global Catalogue of Microorganisms (GCM) 10K type strain sequencing project: providing services to taxonomists for standard genome sequencing and annotation.</title>
        <authorList>
            <consortium name="The Broad Institute Genomics Platform"/>
            <consortium name="The Broad Institute Genome Sequencing Center for Infectious Disease"/>
            <person name="Wu L."/>
            <person name="Ma J."/>
        </authorList>
    </citation>
    <scope>NUCLEOTIDE SEQUENCE [LARGE SCALE GENOMIC DNA]</scope>
    <source>
        <strain evidence="1 2">R28</strain>
    </source>
</reference>
<keyword evidence="2" id="KW-1185">Reference proteome</keyword>
<name>A0ACC7DZZ2_9EURY</name>
<evidence type="ECO:0000313" key="1">
    <source>
        <dbReference type="EMBL" id="MFC7072972.1"/>
    </source>
</evidence>
<organism evidence="1 2">
    <name type="scientific">Halovenus rubra</name>
    <dbReference type="NCBI Taxonomy" id="869890"/>
    <lineage>
        <taxon>Archaea</taxon>
        <taxon>Methanobacteriati</taxon>
        <taxon>Methanobacteriota</taxon>
        <taxon>Stenosarchaea group</taxon>
        <taxon>Halobacteria</taxon>
        <taxon>Halobacteriales</taxon>
        <taxon>Haloarculaceae</taxon>
        <taxon>Halovenus</taxon>
    </lineage>
</organism>
<accession>A0ACC7DZZ2</accession>
<dbReference type="EMBL" id="JBHSZY010000009">
    <property type="protein sequence ID" value="MFC7072972.1"/>
    <property type="molecule type" value="Genomic_DNA"/>
</dbReference>
<comment type="caution">
    <text evidence="1">The sequence shown here is derived from an EMBL/GenBank/DDBJ whole genome shotgun (WGS) entry which is preliminary data.</text>
</comment>
<dbReference type="Proteomes" id="UP001596352">
    <property type="component" value="Unassembled WGS sequence"/>
</dbReference>